<dbReference type="AlphaFoldDB" id="A0A498J9B9"/>
<dbReference type="Proteomes" id="UP000290289">
    <property type="component" value="Chromosome 8"/>
</dbReference>
<evidence type="ECO:0000313" key="1">
    <source>
        <dbReference type="EMBL" id="RXH91746.1"/>
    </source>
</evidence>
<dbReference type="EMBL" id="RDQH01000334">
    <property type="protein sequence ID" value="RXH91746.1"/>
    <property type="molecule type" value="Genomic_DNA"/>
</dbReference>
<accession>A0A498J9B9</accession>
<evidence type="ECO:0000313" key="2">
    <source>
        <dbReference type="Proteomes" id="UP000290289"/>
    </source>
</evidence>
<reference evidence="1 2" key="1">
    <citation type="submission" date="2018-10" db="EMBL/GenBank/DDBJ databases">
        <title>A high-quality apple genome assembly.</title>
        <authorList>
            <person name="Hu J."/>
        </authorList>
    </citation>
    <scope>NUCLEOTIDE SEQUENCE [LARGE SCALE GENOMIC DNA]</scope>
    <source>
        <strain evidence="2">cv. HFTH1</strain>
        <tissue evidence="1">Young leaf</tissue>
    </source>
</reference>
<keyword evidence="2" id="KW-1185">Reference proteome</keyword>
<comment type="caution">
    <text evidence="1">The sequence shown here is derived from an EMBL/GenBank/DDBJ whole genome shotgun (WGS) entry which is preliminary data.</text>
</comment>
<name>A0A498J9B9_MALDO</name>
<protein>
    <submittedName>
        <fullName evidence="1">Uncharacterized protein</fullName>
    </submittedName>
</protein>
<organism evidence="1 2">
    <name type="scientific">Malus domestica</name>
    <name type="common">Apple</name>
    <name type="synonym">Pyrus malus</name>
    <dbReference type="NCBI Taxonomy" id="3750"/>
    <lineage>
        <taxon>Eukaryota</taxon>
        <taxon>Viridiplantae</taxon>
        <taxon>Streptophyta</taxon>
        <taxon>Embryophyta</taxon>
        <taxon>Tracheophyta</taxon>
        <taxon>Spermatophyta</taxon>
        <taxon>Magnoliopsida</taxon>
        <taxon>eudicotyledons</taxon>
        <taxon>Gunneridae</taxon>
        <taxon>Pentapetalae</taxon>
        <taxon>rosids</taxon>
        <taxon>fabids</taxon>
        <taxon>Rosales</taxon>
        <taxon>Rosaceae</taxon>
        <taxon>Amygdaloideae</taxon>
        <taxon>Maleae</taxon>
        <taxon>Malus</taxon>
    </lineage>
</organism>
<proteinExistence type="predicted"/>
<sequence>MSKIHEISFQYACSSNERDFEISSFDRKSDKYPPPLYHQGGSSSKVGYFKAAHVKINSDELFQNFLEGYKHAIPSQVRVKRVKDDNCCE</sequence>
<gene>
    <name evidence="1" type="ORF">DVH24_020769</name>
</gene>